<dbReference type="InterPro" id="IPR006094">
    <property type="entry name" value="Oxid_FAD_bind_N"/>
</dbReference>
<accession>A0ABV7YCX7</accession>
<dbReference type="Pfam" id="PF01565">
    <property type="entry name" value="FAD_binding_4"/>
    <property type="match status" value="1"/>
</dbReference>
<dbReference type="InterPro" id="IPR012951">
    <property type="entry name" value="BBE"/>
</dbReference>
<reference evidence="8" key="1">
    <citation type="journal article" date="2019" name="Int. J. Syst. Evol. Microbiol.">
        <title>The Global Catalogue of Microorganisms (GCM) 10K type strain sequencing project: providing services to taxonomists for standard genome sequencing and annotation.</title>
        <authorList>
            <consortium name="The Broad Institute Genomics Platform"/>
            <consortium name="The Broad Institute Genome Sequencing Center for Infectious Disease"/>
            <person name="Wu L."/>
            <person name="Ma J."/>
        </authorList>
    </citation>
    <scope>NUCLEOTIDE SEQUENCE [LARGE SCALE GENOMIC DNA]</scope>
    <source>
        <strain evidence="8">CGMCC 4.7241</strain>
    </source>
</reference>
<comment type="similarity">
    <text evidence="2">Belongs to the oxygen-dependent FAD-linked oxidoreductase family.</text>
</comment>
<dbReference type="InterPro" id="IPR006093">
    <property type="entry name" value="Oxy_OxRdtase_FAD_BS"/>
</dbReference>
<dbReference type="SUPFAM" id="SSF56176">
    <property type="entry name" value="FAD-binding/transporter-associated domain-like"/>
    <property type="match status" value="1"/>
</dbReference>
<comment type="cofactor">
    <cofactor evidence="1">
        <name>FAD</name>
        <dbReference type="ChEBI" id="CHEBI:57692"/>
    </cofactor>
</comment>
<comment type="caution">
    <text evidence="7">The sequence shown here is derived from an EMBL/GenBank/DDBJ whole genome shotgun (WGS) entry which is preliminary data.</text>
</comment>
<organism evidence="7 8">
    <name type="scientific">Tenggerimyces flavus</name>
    <dbReference type="NCBI Taxonomy" id="1708749"/>
    <lineage>
        <taxon>Bacteria</taxon>
        <taxon>Bacillati</taxon>
        <taxon>Actinomycetota</taxon>
        <taxon>Actinomycetes</taxon>
        <taxon>Propionibacteriales</taxon>
        <taxon>Nocardioidaceae</taxon>
        <taxon>Tenggerimyces</taxon>
    </lineage>
</organism>
<evidence type="ECO:0000256" key="3">
    <source>
        <dbReference type="ARBA" id="ARBA00022630"/>
    </source>
</evidence>
<evidence type="ECO:0000259" key="6">
    <source>
        <dbReference type="PROSITE" id="PS51387"/>
    </source>
</evidence>
<dbReference type="PANTHER" id="PTHR42973">
    <property type="entry name" value="BINDING OXIDOREDUCTASE, PUTATIVE (AFU_ORTHOLOGUE AFUA_1G17690)-RELATED"/>
    <property type="match status" value="1"/>
</dbReference>
<dbReference type="InterPro" id="IPR016167">
    <property type="entry name" value="FAD-bd_PCMH_sub1"/>
</dbReference>
<keyword evidence="5" id="KW-0560">Oxidoreductase</keyword>
<evidence type="ECO:0000313" key="8">
    <source>
        <dbReference type="Proteomes" id="UP001595699"/>
    </source>
</evidence>
<proteinExistence type="inferred from homology"/>
<dbReference type="InterPro" id="IPR036318">
    <property type="entry name" value="FAD-bd_PCMH-like_sf"/>
</dbReference>
<keyword evidence="4" id="KW-0274">FAD</keyword>
<dbReference type="InterPro" id="IPR016166">
    <property type="entry name" value="FAD-bd_PCMH"/>
</dbReference>
<dbReference type="Gene3D" id="3.30.43.10">
    <property type="entry name" value="Uridine Diphospho-n-acetylenolpyruvylglucosamine Reductase, domain 2"/>
    <property type="match status" value="1"/>
</dbReference>
<evidence type="ECO:0000256" key="1">
    <source>
        <dbReference type="ARBA" id="ARBA00001974"/>
    </source>
</evidence>
<dbReference type="PROSITE" id="PS00862">
    <property type="entry name" value="OX2_COVAL_FAD"/>
    <property type="match status" value="1"/>
</dbReference>
<keyword evidence="8" id="KW-1185">Reference proteome</keyword>
<evidence type="ECO:0000256" key="5">
    <source>
        <dbReference type="ARBA" id="ARBA00023002"/>
    </source>
</evidence>
<evidence type="ECO:0000313" key="7">
    <source>
        <dbReference type="EMBL" id="MFC3762663.1"/>
    </source>
</evidence>
<dbReference type="Gene3D" id="3.30.465.10">
    <property type="match status" value="1"/>
</dbReference>
<name>A0ABV7YCX7_9ACTN</name>
<dbReference type="InterPro" id="IPR050416">
    <property type="entry name" value="FAD-linked_Oxidoreductase"/>
</dbReference>
<protein>
    <submittedName>
        <fullName evidence="7">FAD-binding oxidoreductase</fullName>
    </submittedName>
</protein>
<evidence type="ECO:0000256" key="2">
    <source>
        <dbReference type="ARBA" id="ARBA00005466"/>
    </source>
</evidence>
<dbReference type="Gene3D" id="3.40.462.20">
    <property type="match status" value="1"/>
</dbReference>
<sequence>MSILLRSGDDGYDEARKVWNGAIDRRPAAIARVTSAADVAQALRFARDQGLEVTVRGGGHSVAGLAVQDDAMMIDLSAMRHVHVDPQAKTATVGGGALLSDLDRATQEYGLATTGGVVSHTGVGGLTLGGGIGHLMRRFGLTVDNLLAAELVTANGDRLDVDAEREPELFWGLRGGGGNFGVVTKFTYRLHEVGPTVLGGPVFWPLTDAPKVLAALVEYAQVAPDELSLGFTVRYAPPAPFLAPEHHGKAVVGLLLVWTGDPAAGEAAMAPLRHFGTPVGDGVRPQPYTAIQSMLDASSPHGAHYYWRAHRLPTLTIDDIDTFVAAIESSTSPMSHVVGLAVGGAVSRVDAEATAVGPREPGFEANVVAAWQPGEDPEPHRKWVRAQSESLRPRVFGLWSHFLSDEGADGVRLAYQGRMDRLTLLKDRYDPHNVFRFNANIAPARRGSGQSRAANGRHPE</sequence>
<dbReference type="PROSITE" id="PS51387">
    <property type="entry name" value="FAD_PCMH"/>
    <property type="match status" value="1"/>
</dbReference>
<dbReference type="Pfam" id="PF08031">
    <property type="entry name" value="BBE"/>
    <property type="match status" value="1"/>
</dbReference>
<dbReference type="Proteomes" id="UP001595699">
    <property type="component" value="Unassembled WGS sequence"/>
</dbReference>
<feature type="domain" description="FAD-binding PCMH-type" evidence="6">
    <location>
        <begin position="23"/>
        <end position="193"/>
    </location>
</feature>
<dbReference type="InterPro" id="IPR016169">
    <property type="entry name" value="FAD-bd_PCMH_sub2"/>
</dbReference>
<dbReference type="PANTHER" id="PTHR42973:SF39">
    <property type="entry name" value="FAD-BINDING PCMH-TYPE DOMAIN-CONTAINING PROTEIN"/>
    <property type="match status" value="1"/>
</dbReference>
<evidence type="ECO:0000256" key="4">
    <source>
        <dbReference type="ARBA" id="ARBA00022827"/>
    </source>
</evidence>
<gene>
    <name evidence="7" type="ORF">ACFOUW_17605</name>
</gene>
<dbReference type="RefSeq" id="WP_205118938.1">
    <property type="nucleotide sequence ID" value="NZ_JAFBCM010000001.1"/>
</dbReference>
<keyword evidence="3" id="KW-0285">Flavoprotein</keyword>
<dbReference type="EMBL" id="JBHRZH010000015">
    <property type="protein sequence ID" value="MFC3762663.1"/>
    <property type="molecule type" value="Genomic_DNA"/>
</dbReference>